<sequence length="124" mass="13603">MSDRVSVDERIHPGHAITSPSSEYTLIFQEDSNLVLYRNNDDGQEAIWASNTMHGEDESSENKSLILQGDGNFVLYGAEGETLWASGSGYEGVGSPFVVVQDDGNVCLYDDEVEGRHWETGTAQ</sequence>
<dbReference type="SMART" id="SM00108">
    <property type="entry name" value="B_lectin"/>
    <property type="match status" value="1"/>
</dbReference>
<evidence type="ECO:0000313" key="3">
    <source>
        <dbReference type="Proteomes" id="UP001316803"/>
    </source>
</evidence>
<evidence type="ECO:0000259" key="1">
    <source>
        <dbReference type="PROSITE" id="PS50927"/>
    </source>
</evidence>
<dbReference type="PROSITE" id="PS50927">
    <property type="entry name" value="BULB_LECTIN"/>
    <property type="match status" value="1"/>
</dbReference>
<organism evidence="2 3">
    <name type="scientific">Knufia fluminis</name>
    <dbReference type="NCBI Taxonomy" id="191047"/>
    <lineage>
        <taxon>Eukaryota</taxon>
        <taxon>Fungi</taxon>
        <taxon>Dikarya</taxon>
        <taxon>Ascomycota</taxon>
        <taxon>Pezizomycotina</taxon>
        <taxon>Eurotiomycetes</taxon>
        <taxon>Chaetothyriomycetidae</taxon>
        <taxon>Chaetothyriales</taxon>
        <taxon>Trichomeriaceae</taxon>
        <taxon>Knufia</taxon>
    </lineage>
</organism>
<feature type="domain" description="Bulb-type lectin" evidence="1">
    <location>
        <begin position="2"/>
        <end position="121"/>
    </location>
</feature>
<dbReference type="InterPro" id="IPR036426">
    <property type="entry name" value="Bulb-type_lectin_dom_sf"/>
</dbReference>
<keyword evidence="3" id="KW-1185">Reference proteome</keyword>
<evidence type="ECO:0000313" key="2">
    <source>
        <dbReference type="EMBL" id="KAK5948297.1"/>
    </source>
</evidence>
<dbReference type="InterPro" id="IPR001480">
    <property type="entry name" value="Bulb-type_lectin_dom"/>
</dbReference>
<dbReference type="EMBL" id="JAKLMC020000050">
    <property type="protein sequence ID" value="KAK5948297.1"/>
    <property type="molecule type" value="Genomic_DNA"/>
</dbReference>
<gene>
    <name evidence="2" type="ORF">OHC33_010731</name>
</gene>
<dbReference type="SUPFAM" id="SSF51110">
    <property type="entry name" value="alpha-D-mannose-specific plant lectins"/>
    <property type="match status" value="1"/>
</dbReference>
<name>A0AAN8EDZ4_9EURO</name>
<proteinExistence type="predicted"/>
<reference evidence="2 3" key="1">
    <citation type="submission" date="2022-12" db="EMBL/GenBank/DDBJ databases">
        <title>Genomic features and morphological characterization of a novel Knufia sp. strain isolated from spacecraft assembly facility.</title>
        <authorList>
            <person name="Teixeira M."/>
            <person name="Chander A.M."/>
            <person name="Stajich J.E."/>
            <person name="Venkateswaran K."/>
        </authorList>
    </citation>
    <scope>NUCLEOTIDE SEQUENCE [LARGE SCALE GENOMIC DNA]</scope>
    <source>
        <strain evidence="2 3">FJI-L2-BK-P2</strain>
    </source>
</reference>
<accession>A0AAN8EDZ4</accession>
<dbReference type="Proteomes" id="UP001316803">
    <property type="component" value="Unassembled WGS sequence"/>
</dbReference>
<dbReference type="AlphaFoldDB" id="A0AAN8EDZ4"/>
<dbReference type="Gene3D" id="2.90.10.30">
    <property type="match status" value="1"/>
</dbReference>
<comment type="caution">
    <text evidence="2">The sequence shown here is derived from an EMBL/GenBank/DDBJ whole genome shotgun (WGS) entry which is preliminary data.</text>
</comment>
<protein>
    <recommendedName>
        <fullName evidence="1">Bulb-type lectin domain-containing protein</fullName>
    </recommendedName>
</protein>